<evidence type="ECO:0000313" key="3">
    <source>
        <dbReference type="Proteomes" id="UP001652700"/>
    </source>
</evidence>
<name>A0ABM5L2S8_DIAVI</name>
<dbReference type="RefSeq" id="XP_050516747.1">
    <property type="nucleotide sequence ID" value="XM_050660790.1"/>
</dbReference>
<dbReference type="GeneID" id="126891607"/>
<protein>
    <submittedName>
        <fullName evidence="2">Uncharacterized protein</fullName>
    </submittedName>
</protein>
<sequence length="139" mass="15589">MKYVMLFLACVSYVLSAKRNCTEFNPKPCYTEEQCKVAICTEPTTCPRDEVLKKLPCKCCRECVPTDCQVDCAAVQCSKPICPRGQLPTSVPCQCCPQCLPATEPNCKSVKCPQIKCRKWEIEVKLDCYCCPFCSPILP</sequence>
<proteinExistence type="predicted"/>
<accession>A0ABM5L2S8</accession>
<organism evidence="2 3">
    <name type="scientific">Diabrotica virgifera virgifera</name>
    <name type="common">western corn rootworm</name>
    <dbReference type="NCBI Taxonomy" id="50390"/>
    <lineage>
        <taxon>Eukaryota</taxon>
        <taxon>Metazoa</taxon>
        <taxon>Ecdysozoa</taxon>
        <taxon>Arthropoda</taxon>
        <taxon>Hexapoda</taxon>
        <taxon>Insecta</taxon>
        <taxon>Pterygota</taxon>
        <taxon>Neoptera</taxon>
        <taxon>Endopterygota</taxon>
        <taxon>Coleoptera</taxon>
        <taxon>Polyphaga</taxon>
        <taxon>Cucujiformia</taxon>
        <taxon>Chrysomeloidea</taxon>
        <taxon>Chrysomelidae</taxon>
        <taxon>Galerucinae</taxon>
        <taxon>Diabroticina</taxon>
        <taxon>Diabroticites</taxon>
        <taxon>Diabrotica</taxon>
    </lineage>
</organism>
<feature type="chain" id="PRO_5045201163" evidence="1">
    <location>
        <begin position="17"/>
        <end position="139"/>
    </location>
</feature>
<evidence type="ECO:0000313" key="2">
    <source>
        <dbReference type="EnsemblMetazoa" id="XP_050516747.1"/>
    </source>
</evidence>
<reference evidence="2" key="1">
    <citation type="submission" date="2025-05" db="UniProtKB">
        <authorList>
            <consortium name="EnsemblMetazoa"/>
        </authorList>
    </citation>
    <scope>IDENTIFICATION</scope>
</reference>
<dbReference type="Proteomes" id="UP001652700">
    <property type="component" value="Unplaced"/>
</dbReference>
<keyword evidence="3" id="KW-1185">Reference proteome</keyword>
<dbReference type="EnsemblMetazoa" id="XM_050660790.1">
    <property type="protein sequence ID" value="XP_050516747.1"/>
    <property type="gene ID" value="LOC126891607"/>
</dbReference>
<evidence type="ECO:0000256" key="1">
    <source>
        <dbReference type="SAM" id="SignalP"/>
    </source>
</evidence>
<keyword evidence="1" id="KW-0732">Signal</keyword>
<feature type="signal peptide" evidence="1">
    <location>
        <begin position="1"/>
        <end position="16"/>
    </location>
</feature>